<evidence type="ECO:0000259" key="2">
    <source>
        <dbReference type="PROSITE" id="PS51819"/>
    </source>
</evidence>
<dbReference type="Pfam" id="PF00903">
    <property type="entry name" value="Glyoxalase"/>
    <property type="match status" value="1"/>
</dbReference>
<reference evidence="4" key="1">
    <citation type="submission" date="2016-10" db="EMBL/GenBank/DDBJ databases">
        <authorList>
            <person name="Varghese N."/>
            <person name="Submissions S."/>
        </authorList>
    </citation>
    <scope>NUCLEOTIDE SEQUENCE [LARGE SCALE GENOMIC DNA]</scope>
    <source>
        <strain evidence="4">CGMCC 1.8975</strain>
    </source>
</reference>
<dbReference type="GO" id="GO:0046491">
    <property type="term" value="P:L-methylmalonyl-CoA metabolic process"/>
    <property type="evidence" value="ECO:0007669"/>
    <property type="project" value="TreeGrafter"/>
</dbReference>
<dbReference type="STRING" id="651662.SAMN04488069_11052"/>
<organism evidence="3 4">
    <name type="scientific">Hymenobacter psychrophilus</name>
    <dbReference type="NCBI Taxonomy" id="651662"/>
    <lineage>
        <taxon>Bacteria</taxon>
        <taxon>Pseudomonadati</taxon>
        <taxon>Bacteroidota</taxon>
        <taxon>Cytophagia</taxon>
        <taxon>Cytophagales</taxon>
        <taxon>Hymenobacteraceae</taxon>
        <taxon>Hymenobacter</taxon>
    </lineage>
</organism>
<dbReference type="GO" id="GO:0004493">
    <property type="term" value="F:methylmalonyl-CoA epimerase activity"/>
    <property type="evidence" value="ECO:0007669"/>
    <property type="project" value="TreeGrafter"/>
</dbReference>
<dbReference type="GO" id="GO:0016829">
    <property type="term" value="F:lyase activity"/>
    <property type="evidence" value="ECO:0007669"/>
    <property type="project" value="UniProtKB-KW"/>
</dbReference>
<dbReference type="InterPro" id="IPR037523">
    <property type="entry name" value="VOC_core"/>
</dbReference>
<dbReference type="InterPro" id="IPR051785">
    <property type="entry name" value="MMCE/EMCE_epimerase"/>
</dbReference>
<evidence type="ECO:0000256" key="1">
    <source>
        <dbReference type="ARBA" id="ARBA00022723"/>
    </source>
</evidence>
<dbReference type="AlphaFoldDB" id="A0A1H3L251"/>
<name>A0A1H3L251_9BACT</name>
<dbReference type="Proteomes" id="UP000199249">
    <property type="component" value="Unassembled WGS sequence"/>
</dbReference>
<dbReference type="SUPFAM" id="SSF54593">
    <property type="entry name" value="Glyoxalase/Bleomycin resistance protein/Dihydroxybiphenyl dioxygenase"/>
    <property type="match status" value="1"/>
</dbReference>
<dbReference type="PANTHER" id="PTHR43048">
    <property type="entry name" value="METHYLMALONYL-COA EPIMERASE"/>
    <property type="match status" value="1"/>
</dbReference>
<keyword evidence="1" id="KW-0479">Metal-binding</keyword>
<sequence>MQTPRNLPPKNPGGINGKMNIGHVGLRVPDYAAAIGWYTQKLGFRVLKEWTVGELQLAFLAPANDDTVWLEVLSDGTLSGAPTAPPLVLGYHHICLEVENVDQTLADLRERGVATIREPFDVPAIGKRCGFVADLNGNVLEFSANC</sequence>
<dbReference type="InterPro" id="IPR004360">
    <property type="entry name" value="Glyas_Fos-R_dOase_dom"/>
</dbReference>
<evidence type="ECO:0000313" key="3">
    <source>
        <dbReference type="EMBL" id="SDY58028.1"/>
    </source>
</evidence>
<protein>
    <submittedName>
        <fullName evidence="3">Lactoylglutathione lyase</fullName>
    </submittedName>
</protein>
<evidence type="ECO:0000313" key="4">
    <source>
        <dbReference type="Proteomes" id="UP000199249"/>
    </source>
</evidence>
<feature type="domain" description="VOC" evidence="2">
    <location>
        <begin position="20"/>
        <end position="145"/>
    </location>
</feature>
<dbReference type="InterPro" id="IPR029068">
    <property type="entry name" value="Glyas_Bleomycin-R_OHBP_Dase"/>
</dbReference>
<dbReference type="PANTHER" id="PTHR43048:SF3">
    <property type="entry name" value="METHYLMALONYL-COA EPIMERASE, MITOCHONDRIAL"/>
    <property type="match status" value="1"/>
</dbReference>
<dbReference type="CDD" id="cd06587">
    <property type="entry name" value="VOC"/>
    <property type="match status" value="1"/>
</dbReference>
<dbReference type="PROSITE" id="PS51819">
    <property type="entry name" value="VOC"/>
    <property type="match status" value="1"/>
</dbReference>
<keyword evidence="3" id="KW-0456">Lyase</keyword>
<gene>
    <name evidence="3" type="ORF">SAMN04488069_11052</name>
</gene>
<dbReference type="EMBL" id="FNOV01000010">
    <property type="protein sequence ID" value="SDY58028.1"/>
    <property type="molecule type" value="Genomic_DNA"/>
</dbReference>
<keyword evidence="4" id="KW-1185">Reference proteome</keyword>
<dbReference type="OrthoDB" id="9795618at2"/>
<accession>A0A1H3L251</accession>
<dbReference type="Gene3D" id="3.10.180.10">
    <property type="entry name" value="2,3-Dihydroxybiphenyl 1,2-Dioxygenase, domain 1"/>
    <property type="match status" value="1"/>
</dbReference>
<dbReference type="RefSeq" id="WP_092741584.1">
    <property type="nucleotide sequence ID" value="NZ_FNOV01000010.1"/>
</dbReference>
<proteinExistence type="predicted"/>
<dbReference type="GO" id="GO:0046872">
    <property type="term" value="F:metal ion binding"/>
    <property type="evidence" value="ECO:0007669"/>
    <property type="project" value="UniProtKB-KW"/>
</dbReference>